<dbReference type="STRING" id="542762.A0A4S4E9U9"/>
<comment type="caution">
    <text evidence="2">The sequence shown here is derived from an EMBL/GenBank/DDBJ whole genome shotgun (WGS) entry which is preliminary data.</text>
</comment>
<keyword evidence="1" id="KW-0812">Transmembrane</keyword>
<dbReference type="AlphaFoldDB" id="A0A4S4E9U9"/>
<feature type="transmembrane region" description="Helical" evidence="1">
    <location>
        <begin position="210"/>
        <end position="229"/>
    </location>
</feature>
<feature type="transmembrane region" description="Helical" evidence="1">
    <location>
        <begin position="241"/>
        <end position="264"/>
    </location>
</feature>
<feature type="transmembrane region" description="Helical" evidence="1">
    <location>
        <begin position="284"/>
        <end position="314"/>
    </location>
</feature>
<protein>
    <submittedName>
        <fullName evidence="2">Uncharacterized protein</fullName>
    </submittedName>
</protein>
<dbReference type="Gene3D" id="3.80.10.10">
    <property type="entry name" value="Ribonuclease Inhibitor"/>
    <property type="match status" value="1"/>
</dbReference>
<evidence type="ECO:0000313" key="2">
    <source>
        <dbReference type="EMBL" id="THG12918.1"/>
    </source>
</evidence>
<evidence type="ECO:0000256" key="1">
    <source>
        <dbReference type="SAM" id="Phobius"/>
    </source>
</evidence>
<keyword evidence="3" id="KW-1185">Reference proteome</keyword>
<evidence type="ECO:0000313" key="3">
    <source>
        <dbReference type="Proteomes" id="UP000306102"/>
    </source>
</evidence>
<reference evidence="2 3" key="1">
    <citation type="journal article" date="2018" name="Proc. Natl. Acad. Sci. U.S.A.">
        <title>Draft genome sequence of Camellia sinensis var. sinensis provides insights into the evolution of the tea genome and tea quality.</title>
        <authorList>
            <person name="Wei C."/>
            <person name="Yang H."/>
            <person name="Wang S."/>
            <person name="Zhao J."/>
            <person name="Liu C."/>
            <person name="Gao L."/>
            <person name="Xia E."/>
            <person name="Lu Y."/>
            <person name="Tai Y."/>
            <person name="She G."/>
            <person name="Sun J."/>
            <person name="Cao H."/>
            <person name="Tong W."/>
            <person name="Gao Q."/>
            <person name="Li Y."/>
            <person name="Deng W."/>
            <person name="Jiang X."/>
            <person name="Wang W."/>
            <person name="Chen Q."/>
            <person name="Zhang S."/>
            <person name="Li H."/>
            <person name="Wu J."/>
            <person name="Wang P."/>
            <person name="Li P."/>
            <person name="Shi C."/>
            <person name="Zheng F."/>
            <person name="Jian J."/>
            <person name="Huang B."/>
            <person name="Shan D."/>
            <person name="Shi M."/>
            <person name="Fang C."/>
            <person name="Yue Y."/>
            <person name="Li F."/>
            <person name="Li D."/>
            <person name="Wei S."/>
            <person name="Han B."/>
            <person name="Jiang C."/>
            <person name="Yin Y."/>
            <person name="Xia T."/>
            <person name="Zhang Z."/>
            <person name="Bennetzen J.L."/>
            <person name="Zhao S."/>
            <person name="Wan X."/>
        </authorList>
    </citation>
    <scope>NUCLEOTIDE SEQUENCE [LARGE SCALE GENOMIC DNA]</scope>
    <source>
        <strain evidence="3">cv. Shuchazao</strain>
        <tissue evidence="2">Leaf</tissue>
    </source>
</reference>
<gene>
    <name evidence="2" type="ORF">TEA_014541</name>
</gene>
<sequence>MISSEQIDGDWHLKVDIWERNKRETAIWFITELMGLTIDVLKLQACKYLDDSSLEPLYKEGALPDLYELDLSYGSLSQYAIEELLACCTHLTHVSLNGCVNMHDLDWGFSSDRLSSICGSADLFSQDDAHLPMEQPNRLLQNLNCVGCPNIKKVLIPPAAGCFQLLSLNLSLSANLKEVDVVCLNLCFLNLSNCCSLEILKLKCPKLTSLFLQLVAAEVCIVFCYLVLFDAMLKSGGFLTSIFAGGFMLCAAGVLCMFLLQWWSDGGSVESERLYVIGLVSAEIRWGVLVLFCFGHRSGLLVLFCFVFSLSFGLF</sequence>
<dbReference type="InterPro" id="IPR032675">
    <property type="entry name" value="LRR_dom_sf"/>
</dbReference>
<accession>A0A4S4E9U9</accession>
<name>A0A4S4E9U9_CAMSN</name>
<keyword evidence="1" id="KW-0472">Membrane</keyword>
<proteinExistence type="predicted"/>
<dbReference type="SUPFAM" id="SSF52047">
    <property type="entry name" value="RNI-like"/>
    <property type="match status" value="1"/>
</dbReference>
<organism evidence="2 3">
    <name type="scientific">Camellia sinensis var. sinensis</name>
    <name type="common">China tea</name>
    <dbReference type="NCBI Taxonomy" id="542762"/>
    <lineage>
        <taxon>Eukaryota</taxon>
        <taxon>Viridiplantae</taxon>
        <taxon>Streptophyta</taxon>
        <taxon>Embryophyta</taxon>
        <taxon>Tracheophyta</taxon>
        <taxon>Spermatophyta</taxon>
        <taxon>Magnoliopsida</taxon>
        <taxon>eudicotyledons</taxon>
        <taxon>Gunneridae</taxon>
        <taxon>Pentapetalae</taxon>
        <taxon>asterids</taxon>
        <taxon>Ericales</taxon>
        <taxon>Theaceae</taxon>
        <taxon>Camellia</taxon>
    </lineage>
</organism>
<keyword evidence="1" id="KW-1133">Transmembrane helix</keyword>
<dbReference type="Proteomes" id="UP000306102">
    <property type="component" value="Unassembled WGS sequence"/>
</dbReference>
<dbReference type="EMBL" id="SDRB02006184">
    <property type="protein sequence ID" value="THG12918.1"/>
    <property type="molecule type" value="Genomic_DNA"/>
</dbReference>